<feature type="region of interest" description="Disordered" evidence="1">
    <location>
        <begin position="60"/>
        <end position="188"/>
    </location>
</feature>
<feature type="compositionally biased region" description="Basic residues" evidence="1">
    <location>
        <begin position="89"/>
        <end position="98"/>
    </location>
</feature>
<comment type="caution">
    <text evidence="2">The sequence shown here is derived from an EMBL/GenBank/DDBJ whole genome shotgun (WGS) entry which is preliminary data.</text>
</comment>
<gene>
    <name evidence="2" type="ORF">Scep_029444</name>
</gene>
<accession>A0AAP0E5E0</accession>
<evidence type="ECO:0000256" key="1">
    <source>
        <dbReference type="SAM" id="MobiDB-lite"/>
    </source>
</evidence>
<proteinExistence type="predicted"/>
<dbReference type="AlphaFoldDB" id="A0AAP0E5E0"/>
<protein>
    <submittedName>
        <fullName evidence="2">Uncharacterized protein</fullName>
    </submittedName>
</protein>
<feature type="compositionally biased region" description="Low complexity" evidence="1">
    <location>
        <begin position="68"/>
        <end position="80"/>
    </location>
</feature>
<evidence type="ECO:0000313" key="3">
    <source>
        <dbReference type="Proteomes" id="UP001419268"/>
    </source>
</evidence>
<feature type="compositionally biased region" description="Gly residues" evidence="1">
    <location>
        <begin position="163"/>
        <end position="173"/>
    </location>
</feature>
<reference evidence="2 3" key="1">
    <citation type="submission" date="2024-01" db="EMBL/GenBank/DDBJ databases">
        <title>Genome assemblies of Stephania.</title>
        <authorList>
            <person name="Yang L."/>
        </authorList>
    </citation>
    <scope>NUCLEOTIDE SEQUENCE [LARGE SCALE GENOMIC DNA]</scope>
    <source>
        <strain evidence="2">JXDWG</strain>
        <tissue evidence="2">Leaf</tissue>
    </source>
</reference>
<feature type="compositionally biased region" description="Basic and acidic residues" evidence="1">
    <location>
        <begin position="142"/>
        <end position="155"/>
    </location>
</feature>
<evidence type="ECO:0000313" key="2">
    <source>
        <dbReference type="EMBL" id="KAK9082973.1"/>
    </source>
</evidence>
<dbReference type="Proteomes" id="UP001419268">
    <property type="component" value="Unassembled WGS sequence"/>
</dbReference>
<keyword evidence="3" id="KW-1185">Reference proteome</keyword>
<organism evidence="2 3">
    <name type="scientific">Stephania cephalantha</name>
    <dbReference type="NCBI Taxonomy" id="152367"/>
    <lineage>
        <taxon>Eukaryota</taxon>
        <taxon>Viridiplantae</taxon>
        <taxon>Streptophyta</taxon>
        <taxon>Embryophyta</taxon>
        <taxon>Tracheophyta</taxon>
        <taxon>Spermatophyta</taxon>
        <taxon>Magnoliopsida</taxon>
        <taxon>Ranunculales</taxon>
        <taxon>Menispermaceae</taxon>
        <taxon>Menispermoideae</taxon>
        <taxon>Cissampelideae</taxon>
        <taxon>Stephania</taxon>
    </lineage>
</organism>
<dbReference type="EMBL" id="JBBNAG010000013">
    <property type="protein sequence ID" value="KAK9082973.1"/>
    <property type="molecule type" value="Genomic_DNA"/>
</dbReference>
<sequence length="326" mass="34342">MAAVRACGHAAGSMGSSGAAGTAAVETTAWRLRRMTTPVSSASAATKAAAAWRLDVDEERRIGGSGGVSRRSMGGRSAARTIQRPCGVARKRQRASRRRTAERSSDQAAARLTAGSRAISGQKVADQSEARGDGALGMRRGSSHDLRGGDEEQRRSRASSSGGSSGESSGGGQRRAARRKGSAVAQRCDDVSVSGSSLSAAQEAAVAAAVNNARRCRTDRRRESTNVDDAIERLSLFVLYLWHTRSYAGNQVKGSGCFNLKGSVRPISRLYAGNQVKGSGCFNLKGSVRPSSGWFRGWRVLSRHWAVTVKGSGALTERILGVCRTV</sequence>
<name>A0AAP0E5E0_9MAGN</name>